<sequence length="35" mass="4326">MSDRFHKQACNALYHISWRTAERLLKMLRKCKDFK</sequence>
<organism evidence="1 2">
    <name type="scientific">Candidatus Lachnoclostridium stercoravium</name>
    <dbReference type="NCBI Taxonomy" id="2838633"/>
    <lineage>
        <taxon>Bacteria</taxon>
        <taxon>Bacillati</taxon>
        <taxon>Bacillota</taxon>
        <taxon>Clostridia</taxon>
        <taxon>Lachnospirales</taxon>
        <taxon>Lachnospiraceae</taxon>
    </lineage>
</organism>
<proteinExistence type="predicted"/>
<comment type="caution">
    <text evidence="1">The sequence shown here is derived from an EMBL/GenBank/DDBJ whole genome shotgun (WGS) entry which is preliminary data.</text>
</comment>
<evidence type="ECO:0000313" key="1">
    <source>
        <dbReference type="EMBL" id="HJA72304.1"/>
    </source>
</evidence>
<reference evidence="1" key="2">
    <citation type="submission" date="2021-04" db="EMBL/GenBank/DDBJ databases">
        <authorList>
            <person name="Gilroy R."/>
        </authorList>
    </citation>
    <scope>NUCLEOTIDE SEQUENCE</scope>
    <source>
        <strain evidence="1">CHK178-16964</strain>
    </source>
</reference>
<reference evidence="1" key="1">
    <citation type="journal article" date="2021" name="PeerJ">
        <title>Extensive microbial diversity within the chicken gut microbiome revealed by metagenomics and culture.</title>
        <authorList>
            <person name="Gilroy R."/>
            <person name="Ravi A."/>
            <person name="Getino M."/>
            <person name="Pursley I."/>
            <person name="Horton D.L."/>
            <person name="Alikhan N.F."/>
            <person name="Baker D."/>
            <person name="Gharbi K."/>
            <person name="Hall N."/>
            <person name="Watson M."/>
            <person name="Adriaenssens E.M."/>
            <person name="Foster-Nyarko E."/>
            <person name="Jarju S."/>
            <person name="Secka A."/>
            <person name="Antonio M."/>
            <person name="Oren A."/>
            <person name="Chaudhuri R.R."/>
            <person name="La Ragione R."/>
            <person name="Hildebrand F."/>
            <person name="Pallen M.J."/>
        </authorList>
    </citation>
    <scope>NUCLEOTIDE SEQUENCE</scope>
    <source>
        <strain evidence="1">CHK178-16964</strain>
    </source>
</reference>
<name>A0A9D2HKS0_9FIRM</name>
<accession>A0A9D2HKS0</accession>
<dbReference type="AlphaFoldDB" id="A0A9D2HKS0"/>
<dbReference type="EMBL" id="DWZA01000101">
    <property type="protein sequence ID" value="HJA72304.1"/>
    <property type="molecule type" value="Genomic_DNA"/>
</dbReference>
<dbReference type="Proteomes" id="UP000823900">
    <property type="component" value="Unassembled WGS sequence"/>
</dbReference>
<evidence type="ECO:0000313" key="2">
    <source>
        <dbReference type="Proteomes" id="UP000823900"/>
    </source>
</evidence>
<protein>
    <submittedName>
        <fullName evidence="1">Uncharacterized protein</fullName>
    </submittedName>
</protein>
<gene>
    <name evidence="1" type="ORF">IAA07_12150</name>
</gene>